<dbReference type="EMBL" id="JALHLF010000063">
    <property type="protein sequence ID" value="MCJ2183860.1"/>
    <property type="molecule type" value="Genomic_DNA"/>
</dbReference>
<accession>A0ABT0BFP6</accession>
<protein>
    <submittedName>
        <fullName evidence="3">M48 family metallopeptidase</fullName>
    </submittedName>
</protein>
<evidence type="ECO:0000256" key="1">
    <source>
        <dbReference type="SAM" id="MobiDB-lite"/>
    </source>
</evidence>
<feature type="domain" description="YgjP-like metallopeptidase" evidence="2">
    <location>
        <begin position="37"/>
        <end position="104"/>
    </location>
</feature>
<comment type="caution">
    <text evidence="3">The sequence shown here is derived from an EMBL/GenBank/DDBJ whole genome shotgun (WGS) entry which is preliminary data.</text>
</comment>
<keyword evidence="4" id="KW-1185">Reference proteome</keyword>
<gene>
    <name evidence="3" type="ORF">MTR62_14320</name>
</gene>
<feature type="non-terminal residue" evidence="3">
    <location>
        <position position="114"/>
    </location>
</feature>
<organism evidence="3 4">
    <name type="scientific">Novosphingobium organovorum</name>
    <dbReference type="NCBI Taxonomy" id="2930092"/>
    <lineage>
        <taxon>Bacteria</taxon>
        <taxon>Pseudomonadati</taxon>
        <taxon>Pseudomonadota</taxon>
        <taxon>Alphaproteobacteria</taxon>
        <taxon>Sphingomonadales</taxon>
        <taxon>Sphingomonadaceae</taxon>
        <taxon>Novosphingobium</taxon>
    </lineage>
</organism>
<evidence type="ECO:0000259" key="2">
    <source>
        <dbReference type="Pfam" id="PF01863"/>
    </source>
</evidence>
<dbReference type="InterPro" id="IPR002725">
    <property type="entry name" value="YgjP-like_metallopeptidase"/>
</dbReference>
<reference evidence="3" key="1">
    <citation type="submission" date="2022-03" db="EMBL/GenBank/DDBJ databases">
        <title>Identification of a novel bacterium isolated from mangrove sediments.</title>
        <authorList>
            <person name="Pan X."/>
        </authorList>
    </citation>
    <scope>NUCLEOTIDE SEQUENCE</scope>
    <source>
        <strain evidence="3">B1949</strain>
    </source>
</reference>
<evidence type="ECO:0000313" key="3">
    <source>
        <dbReference type="EMBL" id="MCJ2183860.1"/>
    </source>
</evidence>
<dbReference type="Pfam" id="PF01863">
    <property type="entry name" value="YgjP-like"/>
    <property type="match status" value="1"/>
</dbReference>
<sequence>MLDWLKRSPTAEPEIEIDGRRLPIVVRRLERARRLTMRLAADGQSVRISMPPWTRTEEALAFARSRRDWLATQLRAHPESEPLGDGATLAFRGQPIRLRHDPTAPRRPALSDAT</sequence>
<name>A0ABT0BFP6_9SPHN</name>
<evidence type="ECO:0000313" key="4">
    <source>
        <dbReference type="Proteomes" id="UP001162881"/>
    </source>
</evidence>
<dbReference type="RefSeq" id="WP_244022069.1">
    <property type="nucleotide sequence ID" value="NZ_JALHLF010000063.1"/>
</dbReference>
<feature type="region of interest" description="Disordered" evidence="1">
    <location>
        <begin position="92"/>
        <end position="114"/>
    </location>
</feature>
<dbReference type="Proteomes" id="UP001162881">
    <property type="component" value="Unassembled WGS sequence"/>
</dbReference>
<proteinExistence type="predicted"/>